<dbReference type="SUPFAM" id="SSF103370">
    <property type="entry name" value="NinB"/>
    <property type="match status" value="1"/>
</dbReference>
<dbReference type="EMBL" id="LR796390">
    <property type="protein sequence ID" value="CAB4141549.1"/>
    <property type="molecule type" value="Genomic_DNA"/>
</dbReference>
<organism evidence="1">
    <name type="scientific">uncultured Caudovirales phage</name>
    <dbReference type="NCBI Taxonomy" id="2100421"/>
    <lineage>
        <taxon>Viruses</taxon>
        <taxon>Duplodnaviria</taxon>
        <taxon>Heunggongvirae</taxon>
        <taxon>Uroviricota</taxon>
        <taxon>Caudoviricetes</taxon>
        <taxon>Peduoviridae</taxon>
        <taxon>Maltschvirus</taxon>
        <taxon>Maltschvirus maltsch</taxon>
    </lineage>
</organism>
<dbReference type="Pfam" id="PF05772">
    <property type="entry name" value="NinB"/>
    <property type="match status" value="1"/>
</dbReference>
<dbReference type="InterPro" id="IPR036619">
    <property type="entry name" value="NinB_sf"/>
</dbReference>
<sequence length="137" mass="15453">MKVTLYNAQQGHTVLKDIWQKAKPYLMAGNKLVLTIEQEKRSQEQNALMWSVLTDLSKQVMWHGEKLTKEEYKDLLTAGLKKQRAIPGIDGGFVVLGSSTSKMTKQEMTDLITLAHAFGDEREVKWSPTSVGQDDQS</sequence>
<dbReference type="InterPro" id="IPR008711">
    <property type="entry name" value="Recombinase_NinB"/>
</dbReference>
<name>A0A6J5MCQ2_9CAUD</name>
<reference evidence="1" key="1">
    <citation type="submission" date="2020-04" db="EMBL/GenBank/DDBJ databases">
        <authorList>
            <person name="Chiriac C."/>
            <person name="Salcher M."/>
            <person name="Ghai R."/>
            <person name="Kavagutti S V."/>
        </authorList>
    </citation>
    <scope>NUCLEOTIDE SEQUENCE</scope>
</reference>
<protein>
    <submittedName>
        <fullName evidence="1">Recombinase NinB</fullName>
    </submittedName>
</protein>
<proteinExistence type="predicted"/>
<evidence type="ECO:0000313" key="1">
    <source>
        <dbReference type="EMBL" id="CAB4141549.1"/>
    </source>
</evidence>
<accession>A0A6J5MCQ2</accession>
<gene>
    <name evidence="1" type="ORF">UFOVP415_17</name>
</gene>
<dbReference type="Gene3D" id="1.10.3790.10">
    <property type="entry name" value="NinB"/>
    <property type="match status" value="1"/>
</dbReference>